<evidence type="ECO:0000313" key="2">
    <source>
        <dbReference type="Proteomes" id="UP001526143"/>
    </source>
</evidence>
<reference evidence="1 2" key="1">
    <citation type="submission" date="2022-10" db="EMBL/GenBank/DDBJ databases">
        <title>Identification of biosynthetic pathway for the production of the potent trypsin inhibitor radiosumin.</title>
        <authorList>
            <person name="Fewer D.P."/>
            <person name="Delbaje E."/>
            <person name="Ouyang X."/>
            <person name="Agostino P.D."/>
            <person name="Wahlsten M."/>
            <person name="Jokela J."/>
            <person name="Permi P."/>
            <person name="Haapaniemi E."/>
            <person name="Koistinen H."/>
        </authorList>
    </citation>
    <scope>NUCLEOTIDE SEQUENCE [LARGE SCALE GENOMIC DNA]</scope>
    <source>
        <strain evidence="1 2">NIES-515</strain>
    </source>
</reference>
<sequence length="91" mass="10237">MIDKQTLLMLVITPEDVGFPTSEENEAVQLLAQTIFALVNFVQDCHPGLYRHEAMILTIAVLNELFTSIQQDPRAIAEIKQLAEEIIQARS</sequence>
<comment type="caution">
    <text evidence="1">The sequence shown here is derived from an EMBL/GenBank/DDBJ whole genome shotgun (WGS) entry which is preliminary data.</text>
</comment>
<evidence type="ECO:0000313" key="1">
    <source>
        <dbReference type="EMBL" id="MCV3215103.1"/>
    </source>
</evidence>
<protein>
    <recommendedName>
        <fullName evidence="3">Cell division protein ZapA</fullName>
    </recommendedName>
</protein>
<dbReference type="RefSeq" id="WP_263746691.1">
    <property type="nucleotide sequence ID" value="NZ_JAOWRF010000240.1"/>
</dbReference>
<keyword evidence="2" id="KW-1185">Reference proteome</keyword>
<proteinExistence type="predicted"/>
<evidence type="ECO:0008006" key="3">
    <source>
        <dbReference type="Google" id="ProtNLM"/>
    </source>
</evidence>
<dbReference type="Proteomes" id="UP001526143">
    <property type="component" value="Unassembled WGS sequence"/>
</dbReference>
<name>A0ABT3B161_9CYAN</name>
<gene>
    <name evidence="1" type="ORF">OGM63_16550</name>
</gene>
<accession>A0ABT3B161</accession>
<dbReference type="EMBL" id="JAOWRF010000240">
    <property type="protein sequence ID" value="MCV3215103.1"/>
    <property type="molecule type" value="Genomic_DNA"/>
</dbReference>
<organism evidence="1 2">
    <name type="scientific">Plectonema radiosum NIES-515</name>
    <dbReference type="NCBI Taxonomy" id="2986073"/>
    <lineage>
        <taxon>Bacteria</taxon>
        <taxon>Bacillati</taxon>
        <taxon>Cyanobacteriota</taxon>
        <taxon>Cyanophyceae</taxon>
        <taxon>Oscillatoriophycideae</taxon>
        <taxon>Oscillatoriales</taxon>
        <taxon>Microcoleaceae</taxon>
        <taxon>Plectonema</taxon>
    </lineage>
</organism>